<evidence type="ECO:0000313" key="2">
    <source>
        <dbReference type="Proteomes" id="UP000828390"/>
    </source>
</evidence>
<keyword evidence="2" id="KW-1185">Reference proteome</keyword>
<sequence>MWGYGEVVPVGNLIHSAKLGGGLHYRSNLNRTTFGGFLASQRLKCHLAVSCLVPVPNISIILKEDGN</sequence>
<accession>A0A9D4KIV7</accession>
<name>A0A9D4KIV7_DREPO</name>
<protein>
    <submittedName>
        <fullName evidence="1">Uncharacterized protein</fullName>
    </submittedName>
</protein>
<dbReference type="Proteomes" id="UP000828390">
    <property type="component" value="Unassembled WGS sequence"/>
</dbReference>
<organism evidence="1 2">
    <name type="scientific">Dreissena polymorpha</name>
    <name type="common">Zebra mussel</name>
    <name type="synonym">Mytilus polymorpha</name>
    <dbReference type="NCBI Taxonomy" id="45954"/>
    <lineage>
        <taxon>Eukaryota</taxon>
        <taxon>Metazoa</taxon>
        <taxon>Spiralia</taxon>
        <taxon>Lophotrochozoa</taxon>
        <taxon>Mollusca</taxon>
        <taxon>Bivalvia</taxon>
        <taxon>Autobranchia</taxon>
        <taxon>Heteroconchia</taxon>
        <taxon>Euheterodonta</taxon>
        <taxon>Imparidentia</taxon>
        <taxon>Neoheterodontei</taxon>
        <taxon>Myida</taxon>
        <taxon>Dreissenoidea</taxon>
        <taxon>Dreissenidae</taxon>
        <taxon>Dreissena</taxon>
    </lineage>
</organism>
<reference evidence="1" key="2">
    <citation type="submission" date="2020-11" db="EMBL/GenBank/DDBJ databases">
        <authorList>
            <person name="McCartney M.A."/>
            <person name="Auch B."/>
            <person name="Kono T."/>
            <person name="Mallez S."/>
            <person name="Becker A."/>
            <person name="Gohl D.M."/>
            <person name="Silverstein K.A.T."/>
            <person name="Koren S."/>
            <person name="Bechman K.B."/>
            <person name="Herman A."/>
            <person name="Abrahante J.E."/>
            <person name="Garbe J."/>
        </authorList>
    </citation>
    <scope>NUCLEOTIDE SEQUENCE</scope>
    <source>
        <strain evidence="1">Duluth1</strain>
        <tissue evidence="1">Whole animal</tissue>
    </source>
</reference>
<proteinExistence type="predicted"/>
<comment type="caution">
    <text evidence="1">The sequence shown here is derived from an EMBL/GenBank/DDBJ whole genome shotgun (WGS) entry which is preliminary data.</text>
</comment>
<evidence type="ECO:0000313" key="1">
    <source>
        <dbReference type="EMBL" id="KAH3840117.1"/>
    </source>
</evidence>
<gene>
    <name evidence="1" type="ORF">DPMN_113561</name>
</gene>
<dbReference type="AlphaFoldDB" id="A0A9D4KIV7"/>
<dbReference type="EMBL" id="JAIWYP010000004">
    <property type="protein sequence ID" value="KAH3840117.1"/>
    <property type="molecule type" value="Genomic_DNA"/>
</dbReference>
<reference evidence="1" key="1">
    <citation type="journal article" date="2019" name="bioRxiv">
        <title>The Genome of the Zebra Mussel, Dreissena polymorpha: A Resource for Invasive Species Research.</title>
        <authorList>
            <person name="McCartney M.A."/>
            <person name="Auch B."/>
            <person name="Kono T."/>
            <person name="Mallez S."/>
            <person name="Zhang Y."/>
            <person name="Obille A."/>
            <person name="Becker A."/>
            <person name="Abrahante J.E."/>
            <person name="Garbe J."/>
            <person name="Badalamenti J.P."/>
            <person name="Herman A."/>
            <person name="Mangelson H."/>
            <person name="Liachko I."/>
            <person name="Sullivan S."/>
            <person name="Sone E.D."/>
            <person name="Koren S."/>
            <person name="Silverstein K.A.T."/>
            <person name="Beckman K.B."/>
            <person name="Gohl D.M."/>
        </authorList>
    </citation>
    <scope>NUCLEOTIDE SEQUENCE</scope>
    <source>
        <strain evidence="1">Duluth1</strain>
        <tissue evidence="1">Whole animal</tissue>
    </source>
</reference>